<dbReference type="GO" id="GO:0017119">
    <property type="term" value="C:Golgi transport complex"/>
    <property type="evidence" value="ECO:0007669"/>
    <property type="project" value="InterPro"/>
</dbReference>
<dbReference type="GO" id="GO:0006891">
    <property type="term" value="P:intra-Golgi vesicle-mediated transport"/>
    <property type="evidence" value="ECO:0007669"/>
    <property type="project" value="InterPro"/>
</dbReference>
<evidence type="ECO:0000256" key="5">
    <source>
        <dbReference type="SAM" id="MobiDB-lite"/>
    </source>
</evidence>
<protein>
    <recommendedName>
        <fullName evidence="2">Conserved oligomeric Golgi complex subunit 5</fullName>
    </recommendedName>
</protein>
<dbReference type="Proteomes" id="UP000796880">
    <property type="component" value="Unassembled WGS sequence"/>
</dbReference>
<evidence type="ECO:0000256" key="3">
    <source>
        <dbReference type="ARBA" id="ARBA00023034"/>
    </source>
</evidence>
<dbReference type="PANTHER" id="PTHR13228:SF3">
    <property type="entry name" value="CONSERVED OLIGOMERIC GOLGI COMPLEX SUBUNIT 5"/>
    <property type="match status" value="1"/>
</dbReference>
<feature type="domain" description="Conserved oligomeric Golgi complex subunit 5 N-terminal" evidence="6">
    <location>
        <begin position="61"/>
        <end position="184"/>
    </location>
</feature>
<evidence type="ECO:0000313" key="8">
    <source>
        <dbReference type="EMBL" id="KAF3444997.1"/>
    </source>
</evidence>
<keyword evidence="9" id="KW-1185">Reference proteome</keyword>
<dbReference type="EMBL" id="VOIH02000006">
    <property type="protein sequence ID" value="KAF3444997.1"/>
    <property type="molecule type" value="Genomic_DNA"/>
</dbReference>
<gene>
    <name evidence="8" type="ORF">FNV43_RR14690</name>
</gene>
<feature type="compositionally biased region" description="Low complexity" evidence="5">
    <location>
        <begin position="7"/>
        <end position="42"/>
    </location>
</feature>
<feature type="domain" description="Conserved oligomeric Golgi complex subunit 5 helical" evidence="7">
    <location>
        <begin position="219"/>
        <end position="424"/>
    </location>
</feature>
<keyword evidence="4" id="KW-0472">Membrane</keyword>
<keyword evidence="3" id="KW-0333">Golgi apparatus</keyword>
<dbReference type="AlphaFoldDB" id="A0A8K0MGJ9"/>
<evidence type="ECO:0000256" key="1">
    <source>
        <dbReference type="ARBA" id="ARBA00004395"/>
    </source>
</evidence>
<dbReference type="PANTHER" id="PTHR13228">
    <property type="entry name" value="CONSERVED OLIGOMERIC GOLGI COMPLEX COMPONENT 5"/>
    <property type="match status" value="1"/>
</dbReference>
<dbReference type="Pfam" id="PF10392">
    <property type="entry name" value="COG5_N"/>
    <property type="match status" value="1"/>
</dbReference>
<dbReference type="InterPro" id="IPR049176">
    <property type="entry name" value="COG5_N"/>
</dbReference>
<evidence type="ECO:0000313" key="9">
    <source>
        <dbReference type="Proteomes" id="UP000796880"/>
    </source>
</evidence>
<dbReference type="InterPro" id="IPR048485">
    <property type="entry name" value="COG5_helical"/>
</dbReference>
<evidence type="ECO:0000259" key="6">
    <source>
        <dbReference type="Pfam" id="PF10392"/>
    </source>
</evidence>
<comment type="subcellular location">
    <subcellularLocation>
        <location evidence="1">Golgi apparatus membrane</location>
        <topology evidence="1">Peripheral membrane protein</topology>
    </subcellularLocation>
</comment>
<organism evidence="8 9">
    <name type="scientific">Rhamnella rubrinervis</name>
    <dbReference type="NCBI Taxonomy" id="2594499"/>
    <lineage>
        <taxon>Eukaryota</taxon>
        <taxon>Viridiplantae</taxon>
        <taxon>Streptophyta</taxon>
        <taxon>Embryophyta</taxon>
        <taxon>Tracheophyta</taxon>
        <taxon>Spermatophyta</taxon>
        <taxon>Magnoliopsida</taxon>
        <taxon>eudicotyledons</taxon>
        <taxon>Gunneridae</taxon>
        <taxon>Pentapetalae</taxon>
        <taxon>rosids</taxon>
        <taxon>fabids</taxon>
        <taxon>Rosales</taxon>
        <taxon>Rhamnaceae</taxon>
        <taxon>rhamnoid group</taxon>
        <taxon>Rhamneae</taxon>
        <taxon>Rhamnella</taxon>
    </lineage>
</organism>
<sequence length="822" mass="89587">MASPAVPLQRSPLSSSSPSSSSSPLQRLSTFKTPTSSTPTASTFGAASSALDSFASDPIFSAFLSPSFSSTSFSSAALSSGSPASTAEKLHQAIRQLESQLRTEVLSRHADLLSQLSSLQHADHTLSTVRSAVSSLQSSLRRVRSELSDPLKSIKTQTFQLSNLHSTTELLHHSTRALRLSKKLRDLVSASASDPDKLDLAKAAQLHCEILTLYNDYGLVGIDVVDEELKWVRETGDQLRSEAMKVLDRGMEGLNQAEVGTGLQVFYNLGELRATVEQLINKYKGMGVKSVSTALDMKAISGSGGSGFGPGGIRGSGTPQIGGGAKAREALWQRLGSCMDRLHSIMVAVWHLQRVLSKKRDPFTHVLLLDEVIQDGDSLLTDRVWEAIVKAFASQMKSAFTASSFVKEIFTMGYPKLFSMVENLLERISRDTDVKGVLPAINAEGKDQMVAAVEIFQTAFLALCLGRLSDLVNTIFPVSSRGSVPSKEQISKIISRIQEEIEAVQLDGRLTLLVLHEIGKVLLLLAERAEYQISTGPEARQVIGPATPAQLKNFMLCQHLQEIHSRISSMIAGLPTIAADVLSPSLGAVYGVACDSVTSLFQAMLDRLESCILQIHEQNFCVLGVDAAMDNNASPYMEELQKCILHFRSEFLSKLLPSTKSTTSGAETICTRLVRSMASRVLIFFIRHASLVRPLSESGKLRMARDMAELELAASHLLGNISTGIVPLLQDLPLSVILHHLYTRGPDELQSPLQRNMLTPLQYSLWLDSQGEDQIWKGVKVTLDDYASRVRARGDKEFSPVYPLMIRLGSSLTENAPISQKP</sequence>
<evidence type="ECO:0000256" key="2">
    <source>
        <dbReference type="ARBA" id="ARBA00020974"/>
    </source>
</evidence>
<comment type="caution">
    <text evidence="8">The sequence shown here is derived from an EMBL/GenBank/DDBJ whole genome shotgun (WGS) entry which is preliminary data.</text>
</comment>
<dbReference type="GO" id="GO:0000139">
    <property type="term" value="C:Golgi membrane"/>
    <property type="evidence" value="ECO:0007669"/>
    <property type="project" value="UniProtKB-SubCell"/>
</dbReference>
<accession>A0A8K0MGJ9</accession>
<name>A0A8K0MGJ9_9ROSA</name>
<dbReference type="OrthoDB" id="18786at2759"/>
<dbReference type="InterPro" id="IPR019465">
    <property type="entry name" value="Cog5"/>
</dbReference>
<feature type="region of interest" description="Disordered" evidence="5">
    <location>
        <begin position="1"/>
        <end position="42"/>
    </location>
</feature>
<evidence type="ECO:0000256" key="4">
    <source>
        <dbReference type="ARBA" id="ARBA00023136"/>
    </source>
</evidence>
<reference evidence="8" key="1">
    <citation type="submission" date="2020-03" db="EMBL/GenBank/DDBJ databases">
        <title>A high-quality chromosome-level genome assembly of a woody plant with both climbing and erect habits, Rhamnella rubrinervis.</title>
        <authorList>
            <person name="Lu Z."/>
            <person name="Yang Y."/>
            <person name="Zhu X."/>
            <person name="Sun Y."/>
        </authorList>
    </citation>
    <scope>NUCLEOTIDE SEQUENCE</scope>
    <source>
        <strain evidence="8">BYM</strain>
        <tissue evidence="8">Leaf</tissue>
    </source>
</reference>
<dbReference type="Pfam" id="PF20649">
    <property type="entry name" value="COG5_C"/>
    <property type="match status" value="1"/>
</dbReference>
<evidence type="ECO:0000259" key="7">
    <source>
        <dbReference type="Pfam" id="PF20649"/>
    </source>
</evidence>
<proteinExistence type="predicted"/>